<evidence type="ECO:0000259" key="1">
    <source>
        <dbReference type="Pfam" id="PF07724"/>
    </source>
</evidence>
<evidence type="ECO:0000313" key="2">
    <source>
        <dbReference type="EMBL" id="MDK7293221.1"/>
    </source>
</evidence>
<dbReference type="EMBL" id="JASOPU010000007">
    <property type="protein sequence ID" value="MDK7293221.1"/>
    <property type="molecule type" value="Genomic_DNA"/>
</dbReference>
<comment type="caution">
    <text evidence="2">The sequence shown here is derived from an EMBL/GenBank/DDBJ whole genome shotgun (WGS) entry which is preliminary data.</text>
</comment>
<feature type="domain" description="ATPase AAA-type core" evidence="1">
    <location>
        <begin position="4"/>
        <end position="53"/>
    </location>
</feature>
<evidence type="ECO:0000313" key="3">
    <source>
        <dbReference type="Proteomes" id="UP001237917"/>
    </source>
</evidence>
<dbReference type="SUPFAM" id="SSF52540">
    <property type="entry name" value="P-loop containing nucleoside triphosphate hydrolases"/>
    <property type="match status" value="1"/>
</dbReference>
<proteinExistence type="predicted"/>
<dbReference type="GO" id="GO:0016887">
    <property type="term" value="F:ATP hydrolysis activity"/>
    <property type="evidence" value="ECO:0007669"/>
    <property type="project" value="InterPro"/>
</dbReference>
<gene>
    <name evidence="2" type="ORF">QP487_07105</name>
</gene>
<dbReference type="InterPro" id="IPR003959">
    <property type="entry name" value="ATPase_AAA_core"/>
</dbReference>
<name>A0AAW6YKR1_9STRE</name>
<dbReference type="RefSeq" id="WP_003066435.1">
    <property type="nucleotide sequence ID" value="NZ_CABJFD010000005.1"/>
</dbReference>
<sequence length="54" mass="6384">MLVKDLLSRETNIVLIDEFDKVNIGLYNVFYQMFDEGELEDINYSVDVSNVYLF</sequence>
<organism evidence="2 3">
    <name type="scientific">Streptococcus pasteurianus</name>
    <dbReference type="NCBI Taxonomy" id="197614"/>
    <lineage>
        <taxon>Bacteria</taxon>
        <taxon>Bacillati</taxon>
        <taxon>Bacillota</taxon>
        <taxon>Bacilli</taxon>
        <taxon>Lactobacillales</taxon>
        <taxon>Streptococcaceae</taxon>
        <taxon>Streptococcus</taxon>
    </lineage>
</organism>
<reference evidence="2" key="1">
    <citation type="submission" date="2023-05" db="EMBL/GenBank/DDBJ databases">
        <title>Cataloging the Phylogenetic Diversity of Human Bladder Bacteria.</title>
        <authorList>
            <person name="Du J."/>
        </authorList>
    </citation>
    <scope>NUCLEOTIDE SEQUENCE</scope>
    <source>
        <strain evidence="2">UMB0765</strain>
    </source>
</reference>
<protein>
    <submittedName>
        <fullName evidence="2">AAA family ATPase</fullName>
    </submittedName>
</protein>
<dbReference type="GeneID" id="69255304"/>
<dbReference type="Proteomes" id="UP001237917">
    <property type="component" value="Unassembled WGS sequence"/>
</dbReference>
<dbReference type="Pfam" id="PF07724">
    <property type="entry name" value="AAA_2"/>
    <property type="match status" value="1"/>
</dbReference>
<dbReference type="GO" id="GO:0005524">
    <property type="term" value="F:ATP binding"/>
    <property type="evidence" value="ECO:0007669"/>
    <property type="project" value="InterPro"/>
</dbReference>
<dbReference type="InterPro" id="IPR027417">
    <property type="entry name" value="P-loop_NTPase"/>
</dbReference>
<dbReference type="Gene3D" id="3.40.50.300">
    <property type="entry name" value="P-loop containing nucleotide triphosphate hydrolases"/>
    <property type="match status" value="1"/>
</dbReference>
<accession>A0AAW6YKR1</accession>
<dbReference type="AlphaFoldDB" id="A0AAW6YKR1"/>